<dbReference type="OrthoDB" id="10495at2157"/>
<evidence type="ECO:0000313" key="2">
    <source>
        <dbReference type="Proteomes" id="UP000002487"/>
    </source>
</evidence>
<dbReference type="EMBL" id="AE010299">
    <property type="protein sequence ID" value="AAM06185.1"/>
    <property type="molecule type" value="Genomic_DNA"/>
</dbReference>
<dbReference type="SUPFAM" id="SSF48371">
    <property type="entry name" value="ARM repeat"/>
    <property type="match status" value="1"/>
</dbReference>
<dbReference type="PANTHER" id="PTHR12697:SF5">
    <property type="entry name" value="DEOXYHYPUSINE HYDROXYLASE"/>
    <property type="match status" value="1"/>
</dbReference>
<dbReference type="GO" id="GO:0016491">
    <property type="term" value="F:oxidoreductase activity"/>
    <property type="evidence" value="ECO:0000318"/>
    <property type="project" value="GO_Central"/>
</dbReference>
<organism evidence="1 2">
    <name type="scientific">Methanosarcina acetivorans (strain ATCC 35395 / DSM 2834 / JCM 12185 / C2A)</name>
    <dbReference type="NCBI Taxonomy" id="188937"/>
    <lineage>
        <taxon>Archaea</taxon>
        <taxon>Methanobacteriati</taxon>
        <taxon>Methanobacteriota</taxon>
        <taxon>Stenosarchaea group</taxon>
        <taxon>Methanomicrobia</taxon>
        <taxon>Methanosarcinales</taxon>
        <taxon>Methanosarcinaceae</taxon>
        <taxon>Methanosarcina</taxon>
    </lineage>
</organism>
<dbReference type="EnsemblBacteria" id="AAM06185">
    <property type="protein sequence ID" value="AAM06185"/>
    <property type="gene ID" value="MA_2807"/>
</dbReference>
<dbReference type="InterPro" id="IPR011989">
    <property type="entry name" value="ARM-like"/>
</dbReference>
<dbReference type="HOGENOM" id="CLU_413135_0_0_2"/>
<dbReference type="KEGG" id="mac:MA_2807"/>
<sequence length="664" mass="76847">MQIIENRGIATKKLKSLANSFSNVDDMVFGFSIYGSKPIKVPKDIEYEVSKITIYGKSVELYDEFIEFLKSQTRLEYMRNNKEGREFVENELNKFVYDVFYKKYNHQELNTRIKEILGTIYKPIEAYKVIIPLNFFYTRIPQVFEIGDSLIEKLDLDRIRKDALSSNSGYESFFDRLIEFEGNYCITIYEEGNNLDLVIERARKKASKCLNRLKLYLFKMNYKDYVARSFAISYSAFVYKESSNRFISLYFGHNKETPYTKILDEDCVNNIKYSLSELDKFDLILNNDTRKRIERSIHWFGKAITETDSDVCLVLYCTGLEALLIPEVGGKKGQILALRASLIQKKMLNEVLNPFLLFNIYEIRSDVIHGSSHDITVNDFIEDLKIFVSRILYPFVDFARINSKMNPNEIIRELENFEDILEIFLHLFYHSDDFKNSIDLKKYIMCEKLLTDINLPREKYIEITKGGVKRIQEIPPTILDKFFQATKSDNSNTRSSAVYALGYLEEPSAVDILCEILQNDDSFGVQKHAALALGRIKDQGVISLKPLIESLAHENSAVRVAAAEALGRLGHQEATDALIKSLKDKNADVRATSAESLGFIRNERAFIHLLESLDDENYRVISSVAISLGRYKDHRAIEKLKLTRNKKIFGTKEWIDWALNESKK</sequence>
<gene>
    <name evidence="1" type="ordered locus">MA_2807</name>
</gene>
<dbReference type="InParanoid" id="Q8TM62"/>
<dbReference type="PANTHER" id="PTHR12697">
    <property type="entry name" value="PBS LYASE HEAT-LIKE PROTEIN"/>
    <property type="match status" value="1"/>
</dbReference>
<protein>
    <submittedName>
        <fullName evidence="1">Uncharacterized protein</fullName>
    </submittedName>
</protein>
<proteinExistence type="predicted"/>
<dbReference type="SMART" id="SM00567">
    <property type="entry name" value="EZ_HEAT"/>
    <property type="match status" value="4"/>
</dbReference>
<keyword evidence="2" id="KW-1185">Reference proteome</keyword>
<accession>Q8TM62</accession>
<dbReference type="Proteomes" id="UP000002487">
    <property type="component" value="Chromosome"/>
</dbReference>
<dbReference type="GeneID" id="1474702"/>
<evidence type="ECO:0000313" key="1">
    <source>
        <dbReference type="EMBL" id="AAM06185.1"/>
    </source>
</evidence>
<dbReference type="AlphaFoldDB" id="Q8TM62"/>
<name>Q8TM62_METAC</name>
<dbReference type="InterPro" id="IPR004155">
    <property type="entry name" value="PBS_lyase_HEAT"/>
</dbReference>
<dbReference type="Gene3D" id="1.25.10.10">
    <property type="entry name" value="Leucine-rich Repeat Variant"/>
    <property type="match status" value="1"/>
</dbReference>
<dbReference type="RefSeq" id="WP_011022760.1">
    <property type="nucleotide sequence ID" value="NC_003552.1"/>
</dbReference>
<reference evidence="1 2" key="1">
    <citation type="journal article" date="2002" name="Genome Res.">
        <title>The genome of Methanosarcina acetivorans reveals extensive metabolic and physiological diversity.</title>
        <authorList>
            <person name="Galagan J.E."/>
            <person name="Nusbaum C."/>
            <person name="Roy A."/>
            <person name="Endrizzi M.G."/>
            <person name="Macdonald P."/>
            <person name="FitzHugh W."/>
            <person name="Calvo S."/>
            <person name="Engels R."/>
            <person name="Smirnov S."/>
            <person name="Atnoor D."/>
            <person name="Brown A."/>
            <person name="Allen N."/>
            <person name="Naylor J."/>
            <person name="Stange-Thomann N."/>
            <person name="DeArellano K."/>
            <person name="Johnson R."/>
            <person name="Linton L."/>
            <person name="McEwan P."/>
            <person name="McKernan K."/>
            <person name="Talamas J."/>
            <person name="Tirrell A."/>
            <person name="Ye W."/>
            <person name="Zimmer A."/>
            <person name="Barber R.D."/>
            <person name="Cann I."/>
            <person name="Graham D.E."/>
            <person name="Grahame D.A."/>
            <person name="Guss A."/>
            <person name="Hedderich R."/>
            <person name="Ingram-Smith C."/>
            <person name="Kuettner C.H."/>
            <person name="Krzycki J.A."/>
            <person name="Leigh J.A."/>
            <person name="Li W."/>
            <person name="Liu J."/>
            <person name="Mukhopadhyay B."/>
            <person name="Reeve J.N."/>
            <person name="Smith K."/>
            <person name="Springer T.A."/>
            <person name="Umayam L.A."/>
            <person name="White O."/>
            <person name="White R.H."/>
            <person name="de Macario E.C."/>
            <person name="Ferry J.G."/>
            <person name="Jarrell K.F."/>
            <person name="Jing H."/>
            <person name="Macario A.J.L."/>
            <person name="Paulsen I."/>
            <person name="Pritchett M."/>
            <person name="Sowers K.R."/>
            <person name="Swanson R.V."/>
            <person name="Zinder S.H."/>
            <person name="Lander E."/>
            <person name="Metcalf W.W."/>
            <person name="Birren B."/>
        </authorList>
    </citation>
    <scope>NUCLEOTIDE SEQUENCE [LARGE SCALE GENOMIC DNA]</scope>
    <source>
        <strain evidence="2">ATCC 35395 / DSM 2834 / JCM 12185 / C2A</strain>
    </source>
</reference>
<dbReference type="Pfam" id="PF13646">
    <property type="entry name" value="HEAT_2"/>
    <property type="match status" value="2"/>
</dbReference>
<dbReference type="STRING" id="188937.MA_2807"/>
<dbReference type="InterPro" id="IPR016024">
    <property type="entry name" value="ARM-type_fold"/>
</dbReference>